<protein>
    <submittedName>
        <fullName evidence="3">GHKL domain-containing protein</fullName>
    </submittedName>
</protein>
<proteinExistence type="predicted"/>
<gene>
    <name evidence="3" type="ORF">GFD25_08680</name>
</gene>
<feature type="transmembrane region" description="Helical" evidence="1">
    <location>
        <begin position="135"/>
        <end position="156"/>
    </location>
</feature>
<evidence type="ECO:0000256" key="1">
    <source>
        <dbReference type="SAM" id="Phobius"/>
    </source>
</evidence>
<dbReference type="Pfam" id="PF14501">
    <property type="entry name" value="HATPase_c_5"/>
    <property type="match status" value="1"/>
</dbReference>
<accession>A0A6N9Z7F1</accession>
<feature type="transmembrane region" description="Helical" evidence="1">
    <location>
        <begin position="168"/>
        <end position="190"/>
    </location>
</feature>
<keyword evidence="4" id="KW-1185">Reference proteome</keyword>
<feature type="transmembrane region" description="Helical" evidence="1">
    <location>
        <begin position="68"/>
        <end position="91"/>
    </location>
</feature>
<dbReference type="RefSeq" id="WP_163231928.1">
    <property type="nucleotide sequence ID" value="NZ_WHZW01000017.1"/>
</dbReference>
<keyword evidence="1" id="KW-0812">Transmembrane</keyword>
<evidence type="ECO:0000259" key="2">
    <source>
        <dbReference type="Pfam" id="PF14501"/>
    </source>
</evidence>
<feature type="transmembrane region" description="Helical" evidence="1">
    <location>
        <begin position="202"/>
        <end position="223"/>
    </location>
</feature>
<feature type="domain" description="Sensor histidine kinase NatK-like C-terminal" evidence="2">
    <location>
        <begin position="367"/>
        <end position="472"/>
    </location>
</feature>
<dbReference type="SUPFAM" id="SSF55874">
    <property type="entry name" value="ATPase domain of HSP90 chaperone/DNA topoisomerase II/histidine kinase"/>
    <property type="match status" value="1"/>
</dbReference>
<feature type="transmembrane region" description="Helical" evidence="1">
    <location>
        <begin position="103"/>
        <end position="123"/>
    </location>
</feature>
<evidence type="ECO:0000313" key="3">
    <source>
        <dbReference type="EMBL" id="NEG90055.1"/>
    </source>
</evidence>
<keyword evidence="1" id="KW-1133">Transmembrane helix</keyword>
<name>A0A6N9Z7F1_9BIFI</name>
<dbReference type="EMBL" id="WHZW01000017">
    <property type="protein sequence ID" value="NEG90055.1"/>
    <property type="molecule type" value="Genomic_DNA"/>
</dbReference>
<dbReference type="CDD" id="cd16935">
    <property type="entry name" value="HATPase_AgrC-ComD-like"/>
    <property type="match status" value="1"/>
</dbReference>
<comment type="caution">
    <text evidence="3">The sequence shown here is derived from an EMBL/GenBank/DDBJ whole genome shotgun (WGS) entry which is preliminary data.</text>
</comment>
<dbReference type="InterPro" id="IPR032834">
    <property type="entry name" value="NatK-like_C"/>
</dbReference>
<dbReference type="Proteomes" id="UP000469194">
    <property type="component" value="Unassembled WGS sequence"/>
</dbReference>
<dbReference type="InterPro" id="IPR036890">
    <property type="entry name" value="HATPase_C_sf"/>
</dbReference>
<sequence length="476" mass="52964">MATVSVLVIPDGEVIDMPVLPDTTLIAALLTLNFVALRVIMPFFNGFIVELLACAAMFVWWLDRRPRFGLRVAVALTAVLVVAVVTYWPIMKMSAGDTGGMTSTIWIAIVRFMLLYVMCYWAMRFCYVIDLRQGVFYLIAAVSLQHFVYCGTRIATLNLPGDWSDTETWPGAVAFFVVSVLFGLLGYRLFAKPMERHVPERLGRNILVLFLGLLLCVNVFSCLSGSPGQVGGPTLYLYLLMTATRFVTCAFVLALLAETANRITAEREGFALQRMLGQQRAQMAQDKATVDLINVKTHDLKKQLALLDGRVTREELDELRGLVDIYDASVRTGNEPLDVLLANKSLVCERQGVRFDRMIDGSLLDFMKPTDIYSLFGNAIDNALEAVAKLPADADRYIAMSVRANKGMVLVHVENPYVGELRFDDGLPQTSKADKRYHGFGTRSMRMIVERYDGVLTMDARDGVFSVDALLPMGDA</sequence>
<keyword evidence="1" id="KW-0472">Membrane</keyword>
<dbReference type="Gene3D" id="3.30.565.10">
    <property type="entry name" value="Histidine kinase-like ATPase, C-terminal domain"/>
    <property type="match status" value="1"/>
</dbReference>
<feature type="transmembrane region" description="Helical" evidence="1">
    <location>
        <begin position="39"/>
        <end position="61"/>
    </location>
</feature>
<reference evidence="3 4" key="1">
    <citation type="submission" date="2019-10" db="EMBL/GenBank/DDBJ databases">
        <title>Bifidobacterium from non-human primates.</title>
        <authorList>
            <person name="Modesto M."/>
        </authorList>
    </citation>
    <scope>NUCLEOTIDE SEQUENCE [LARGE SCALE GENOMIC DNA]</scope>
    <source>
        <strain evidence="3 4">TRE17</strain>
    </source>
</reference>
<feature type="transmembrane region" description="Helical" evidence="1">
    <location>
        <begin position="235"/>
        <end position="257"/>
    </location>
</feature>
<evidence type="ECO:0000313" key="4">
    <source>
        <dbReference type="Proteomes" id="UP000469194"/>
    </source>
</evidence>
<dbReference type="AlphaFoldDB" id="A0A6N9Z7F1"/>
<organism evidence="3 4">
    <name type="scientific">Bifidobacterium aerophilum</name>
    <dbReference type="NCBI Taxonomy" id="1798155"/>
    <lineage>
        <taxon>Bacteria</taxon>
        <taxon>Bacillati</taxon>
        <taxon>Actinomycetota</taxon>
        <taxon>Actinomycetes</taxon>
        <taxon>Bifidobacteriales</taxon>
        <taxon>Bifidobacteriaceae</taxon>
        <taxon>Bifidobacterium</taxon>
    </lineage>
</organism>